<feature type="transmembrane region" description="Helical" evidence="1">
    <location>
        <begin position="98"/>
        <end position="119"/>
    </location>
</feature>
<feature type="transmembrane region" description="Helical" evidence="1">
    <location>
        <begin position="33"/>
        <end position="52"/>
    </location>
</feature>
<keyword evidence="1" id="KW-0472">Membrane</keyword>
<dbReference type="HOGENOM" id="CLU_090570_0_0_10"/>
<feature type="transmembrane region" description="Helical" evidence="1">
    <location>
        <begin position="150"/>
        <end position="172"/>
    </location>
</feature>
<gene>
    <name evidence="2" type="ORF">ING2E5B_0415</name>
</gene>
<dbReference type="OrthoDB" id="1096547at2"/>
<organism evidence="2 3">
    <name type="scientific">Fermentimonas caenicola</name>
    <dbReference type="NCBI Taxonomy" id="1562970"/>
    <lineage>
        <taxon>Bacteria</taxon>
        <taxon>Pseudomonadati</taxon>
        <taxon>Bacteroidota</taxon>
        <taxon>Bacteroidia</taxon>
        <taxon>Bacteroidales</taxon>
        <taxon>Dysgonomonadaceae</taxon>
        <taxon>Fermentimonas</taxon>
    </lineage>
</organism>
<sequence length="180" mass="20269">MEIGSGNILLYYGYPAVILAVVIYLLVHMTHNPIWWTLWFLMFLPPVIINLVQKRSKPRVTTHVDKAINSTWSILGWLFFLSVICITGIGAITGHYNFQLMLPLSLLYAGIGISITGVITNFELMIYTPLAAFVVAIYMLASLITDTSVFDWWNLLFGASFLIMMVIPGYILNNKAKESC</sequence>
<evidence type="ECO:0000256" key="1">
    <source>
        <dbReference type="SAM" id="Phobius"/>
    </source>
</evidence>
<feature type="transmembrane region" description="Helical" evidence="1">
    <location>
        <begin position="72"/>
        <end position="92"/>
    </location>
</feature>
<name>A0A098BYE3_9BACT</name>
<dbReference type="KEGG" id="pbt:ING2E5B_0415"/>
<keyword evidence="1" id="KW-0812">Transmembrane</keyword>
<dbReference type="Proteomes" id="UP000032417">
    <property type="component" value="Chromosome 1"/>
</dbReference>
<reference evidence="2 3" key="1">
    <citation type="submission" date="2014-08" db="EMBL/GenBank/DDBJ databases">
        <authorList>
            <person name="Wibberg D."/>
        </authorList>
    </citation>
    <scope>NUCLEOTIDE SEQUENCE [LARGE SCALE GENOMIC DNA]</scope>
    <source>
        <strain evidence="3">ING2-E5B</strain>
    </source>
</reference>
<protein>
    <recommendedName>
        <fullName evidence="4">Transmembrane protein</fullName>
    </recommendedName>
</protein>
<dbReference type="STRING" id="1562970.ING2E5B_0415"/>
<dbReference type="EMBL" id="LN515532">
    <property type="protein sequence ID" value="CEA15183.1"/>
    <property type="molecule type" value="Genomic_DNA"/>
</dbReference>
<feature type="transmembrane region" description="Helical" evidence="1">
    <location>
        <begin position="126"/>
        <end position="144"/>
    </location>
</feature>
<evidence type="ECO:0000313" key="2">
    <source>
        <dbReference type="EMBL" id="CEA15183.1"/>
    </source>
</evidence>
<dbReference type="AlphaFoldDB" id="A0A098BYE3"/>
<accession>A0A098BYE3</accession>
<feature type="transmembrane region" description="Helical" evidence="1">
    <location>
        <begin position="9"/>
        <end position="27"/>
    </location>
</feature>
<keyword evidence="3" id="KW-1185">Reference proteome</keyword>
<proteinExistence type="predicted"/>
<evidence type="ECO:0008006" key="4">
    <source>
        <dbReference type="Google" id="ProtNLM"/>
    </source>
</evidence>
<evidence type="ECO:0000313" key="3">
    <source>
        <dbReference type="Proteomes" id="UP000032417"/>
    </source>
</evidence>
<keyword evidence="1" id="KW-1133">Transmembrane helix</keyword>